<proteinExistence type="predicted"/>
<sequence>MGNIFSGRKAVTPDLPKDVTLQICTAAAQDGDLLDAFNEDRLIISAVCLFDRPFTLYHEEPEICKAGGELGRLAKVELFRANKCRIMLSDFSEHALYHLRSALRYLIHHSDGLVRDVEVCFFESSIAWPNEDDFVIWYFTFRQFARHLSPNVIWSRFTNNEQGNIDQAREHDVIRALARKAVDAQERFGDCDKGNEVDGEREEPPERVTFSVYAAVDFDRQSQRYSGMFAGHRNNTVQERMWERMNEALDRLLGYESKVPEPTVMYYRPLRTSEAVGSQFQKPI</sequence>
<dbReference type="EMBL" id="JAESVG020000004">
    <property type="protein sequence ID" value="KAG8628552.1"/>
    <property type="molecule type" value="Genomic_DNA"/>
</dbReference>
<accession>A0A8K0L3P5</accession>
<dbReference type="OrthoDB" id="3917190at2759"/>
<protein>
    <submittedName>
        <fullName evidence="1">Uncharacterized protein</fullName>
    </submittedName>
</protein>
<organism evidence="1 2">
    <name type="scientific">Elsinoe batatas</name>
    <dbReference type="NCBI Taxonomy" id="2601811"/>
    <lineage>
        <taxon>Eukaryota</taxon>
        <taxon>Fungi</taxon>
        <taxon>Dikarya</taxon>
        <taxon>Ascomycota</taxon>
        <taxon>Pezizomycotina</taxon>
        <taxon>Dothideomycetes</taxon>
        <taxon>Dothideomycetidae</taxon>
        <taxon>Myriangiales</taxon>
        <taxon>Elsinoaceae</taxon>
        <taxon>Elsinoe</taxon>
    </lineage>
</organism>
<comment type="caution">
    <text evidence="1">The sequence shown here is derived from an EMBL/GenBank/DDBJ whole genome shotgun (WGS) entry which is preliminary data.</text>
</comment>
<evidence type="ECO:0000313" key="2">
    <source>
        <dbReference type="Proteomes" id="UP000809789"/>
    </source>
</evidence>
<gene>
    <name evidence="1" type="ORF">KVT40_004425</name>
</gene>
<keyword evidence="2" id="KW-1185">Reference proteome</keyword>
<name>A0A8K0L3P5_9PEZI</name>
<evidence type="ECO:0000313" key="1">
    <source>
        <dbReference type="EMBL" id="KAG8628552.1"/>
    </source>
</evidence>
<reference evidence="1" key="1">
    <citation type="submission" date="2021-07" db="EMBL/GenBank/DDBJ databases">
        <title>Elsinoe batatas strain:CRI-CJ2 Genome sequencing and assembly.</title>
        <authorList>
            <person name="Huang L."/>
        </authorList>
    </citation>
    <scope>NUCLEOTIDE SEQUENCE</scope>
    <source>
        <strain evidence="1">CRI-CJ2</strain>
    </source>
</reference>
<dbReference type="Proteomes" id="UP000809789">
    <property type="component" value="Unassembled WGS sequence"/>
</dbReference>
<dbReference type="AlphaFoldDB" id="A0A8K0L3P5"/>